<evidence type="ECO:0000313" key="3">
    <source>
        <dbReference type="Proteomes" id="UP000579812"/>
    </source>
</evidence>
<dbReference type="Proteomes" id="UP000579812">
    <property type="component" value="Unassembled WGS sequence"/>
</dbReference>
<organism evidence="2 3">
    <name type="scientific">Onychostoma macrolepis</name>
    <dbReference type="NCBI Taxonomy" id="369639"/>
    <lineage>
        <taxon>Eukaryota</taxon>
        <taxon>Metazoa</taxon>
        <taxon>Chordata</taxon>
        <taxon>Craniata</taxon>
        <taxon>Vertebrata</taxon>
        <taxon>Euteleostomi</taxon>
        <taxon>Actinopterygii</taxon>
        <taxon>Neopterygii</taxon>
        <taxon>Teleostei</taxon>
        <taxon>Ostariophysi</taxon>
        <taxon>Cypriniformes</taxon>
        <taxon>Cyprinidae</taxon>
        <taxon>Acrossocheilinae</taxon>
        <taxon>Onychostoma</taxon>
    </lineage>
</organism>
<protein>
    <submittedName>
        <fullName evidence="2">Uncharacterized protein</fullName>
    </submittedName>
</protein>
<accession>A0A7J6BKU0</accession>
<sequence>MEKENERERERLRGGVKIMFYSSPSPNRVSFGVPLPPFRCTVSLFDRRFPLRPVPVTPDPVKPTPVILDLVKPVPVTPESDRPVPATPEPGKPDPVLLDPVKPVPVTPESVRPIPVIPEQKYILYTSTEALPMLAASPVMATEGDAEVFVLPVPAMEPNSQPPAFPFTSTAAIPTSQV</sequence>
<dbReference type="AlphaFoldDB" id="A0A7J6BKU0"/>
<dbReference type="EMBL" id="JAAMOB010000024">
    <property type="protein sequence ID" value="KAF4095727.1"/>
    <property type="molecule type" value="Genomic_DNA"/>
</dbReference>
<comment type="caution">
    <text evidence="2">The sequence shown here is derived from an EMBL/GenBank/DDBJ whole genome shotgun (WGS) entry which is preliminary data.</text>
</comment>
<keyword evidence="3" id="KW-1185">Reference proteome</keyword>
<proteinExistence type="predicted"/>
<evidence type="ECO:0000313" key="2">
    <source>
        <dbReference type="EMBL" id="KAF4095727.1"/>
    </source>
</evidence>
<name>A0A7J6BKU0_9TELE</name>
<evidence type="ECO:0000256" key="1">
    <source>
        <dbReference type="SAM" id="MobiDB-lite"/>
    </source>
</evidence>
<feature type="region of interest" description="Disordered" evidence="1">
    <location>
        <begin position="77"/>
        <end position="99"/>
    </location>
</feature>
<reference evidence="2 3" key="1">
    <citation type="submission" date="2020-04" db="EMBL/GenBank/DDBJ databases">
        <title>Chromosome-level genome assembly of a cyprinid fish Onychostoma macrolepis by integration of Nanopore Sequencing, Bionano and Hi-C technology.</title>
        <authorList>
            <person name="Wang D."/>
        </authorList>
    </citation>
    <scope>NUCLEOTIDE SEQUENCE [LARGE SCALE GENOMIC DNA]</scope>
    <source>
        <strain evidence="2">SWU-2019</strain>
        <tissue evidence="2">Muscle</tissue>
    </source>
</reference>
<gene>
    <name evidence="2" type="ORF">G5714_023330</name>
</gene>